<dbReference type="Proteomes" id="UP000256970">
    <property type="component" value="Unassembled WGS sequence"/>
</dbReference>
<reference evidence="7 8" key="1">
    <citation type="submission" date="2016-10" db="EMBL/GenBank/DDBJ databases">
        <authorList>
            <person name="Cai Z."/>
        </authorList>
    </citation>
    <scope>NUCLEOTIDE SEQUENCE [LARGE SCALE GENOMIC DNA]</scope>
</reference>
<feature type="compositionally biased region" description="Basic residues" evidence="5">
    <location>
        <begin position="131"/>
        <end position="142"/>
    </location>
</feature>
<proteinExistence type="predicted"/>
<keyword evidence="1" id="KW-0479">Metal-binding</keyword>
<evidence type="ECO:0000313" key="8">
    <source>
        <dbReference type="Proteomes" id="UP000256970"/>
    </source>
</evidence>
<protein>
    <recommendedName>
        <fullName evidence="6">MYND-type domain-containing protein</fullName>
    </recommendedName>
</protein>
<dbReference type="SUPFAM" id="SSF144232">
    <property type="entry name" value="HIT/MYND zinc finger-like"/>
    <property type="match status" value="1"/>
</dbReference>
<gene>
    <name evidence="7" type="ORF">BQ4739_LOCUS13771</name>
</gene>
<evidence type="ECO:0000256" key="5">
    <source>
        <dbReference type="SAM" id="MobiDB-lite"/>
    </source>
</evidence>
<name>A0A383W8D2_TETOB</name>
<feature type="region of interest" description="Disordered" evidence="5">
    <location>
        <begin position="124"/>
        <end position="143"/>
    </location>
</feature>
<dbReference type="GO" id="GO:0008270">
    <property type="term" value="F:zinc ion binding"/>
    <property type="evidence" value="ECO:0007669"/>
    <property type="project" value="UniProtKB-KW"/>
</dbReference>
<feature type="domain" description="MYND-type" evidence="6">
    <location>
        <begin position="331"/>
        <end position="380"/>
    </location>
</feature>
<dbReference type="EMBL" id="FNXT01001193">
    <property type="protein sequence ID" value="SZX73503.1"/>
    <property type="molecule type" value="Genomic_DNA"/>
</dbReference>
<evidence type="ECO:0000256" key="4">
    <source>
        <dbReference type="PROSITE-ProRule" id="PRU00134"/>
    </source>
</evidence>
<evidence type="ECO:0000256" key="2">
    <source>
        <dbReference type="ARBA" id="ARBA00022771"/>
    </source>
</evidence>
<dbReference type="Pfam" id="PF01753">
    <property type="entry name" value="zf-MYND"/>
    <property type="match status" value="1"/>
</dbReference>
<dbReference type="PROSITE" id="PS50865">
    <property type="entry name" value="ZF_MYND_2"/>
    <property type="match status" value="1"/>
</dbReference>
<dbReference type="AlphaFoldDB" id="A0A383W8D2"/>
<organism evidence="7 8">
    <name type="scientific">Tetradesmus obliquus</name>
    <name type="common">Green alga</name>
    <name type="synonym">Acutodesmus obliquus</name>
    <dbReference type="NCBI Taxonomy" id="3088"/>
    <lineage>
        <taxon>Eukaryota</taxon>
        <taxon>Viridiplantae</taxon>
        <taxon>Chlorophyta</taxon>
        <taxon>core chlorophytes</taxon>
        <taxon>Chlorophyceae</taxon>
        <taxon>CS clade</taxon>
        <taxon>Sphaeropleales</taxon>
        <taxon>Scenedesmaceae</taxon>
        <taxon>Tetradesmus</taxon>
    </lineage>
</organism>
<evidence type="ECO:0000256" key="3">
    <source>
        <dbReference type="ARBA" id="ARBA00022833"/>
    </source>
</evidence>
<evidence type="ECO:0000256" key="1">
    <source>
        <dbReference type="ARBA" id="ARBA00022723"/>
    </source>
</evidence>
<evidence type="ECO:0000259" key="6">
    <source>
        <dbReference type="PROSITE" id="PS50865"/>
    </source>
</evidence>
<keyword evidence="8" id="KW-1185">Reference proteome</keyword>
<dbReference type="Gene3D" id="6.10.140.2220">
    <property type="match status" value="1"/>
</dbReference>
<sequence>MIDALAEMLAMSGMLEDSDGGGPAAWEQLALDNQAGACCLLRLLHLQLAWSLQAEHGKLKGRSPIAAQLPSSSSSSSSSRQQILLPCYHQQYLRAVGAPTDKLAAVCPRPLALATLAAAMHTHAARAQQQQKKKKKKKKKKQSTLSVAAWHELEVSALVPTPEQLLMVLEAAVLDPPNGIGFALHMFSVTCCSLAEHGCLEEAAGVLLPPALHLLPLVVQHVMQQQSERVAGCAGAAELPDLFAAMVIRLLLPEGSKQQLLAMLQQEPQLTCQALELAWLQPLRLDAGRRRSSSSSQASVAALLVLLPGLSQRLVACGEALAALCPVLLCCNNPGCIELRGASEQQLVSHRDSLCSRCRAARYCSKACQVAHFPAHKEICKSIADSQAK</sequence>
<keyword evidence="3" id="KW-0862">Zinc</keyword>
<accession>A0A383W8D2</accession>
<evidence type="ECO:0000313" key="7">
    <source>
        <dbReference type="EMBL" id="SZX73503.1"/>
    </source>
</evidence>
<dbReference type="InterPro" id="IPR002893">
    <property type="entry name" value="Znf_MYND"/>
</dbReference>
<keyword evidence="2 4" id="KW-0863">Zinc-finger</keyword>